<sequence length="147" mass="16097">MSRDKASTMDTDLQKVFGNPVPELYEAAAGHDASPELARALELRSFLALTEEQVARVRDRVHADMDPERDMGELSADKLRFDAQWLEAALEARDGYRAALGELLRTMPPPAKQTRPARTAQLRVTAALPPSAAPAPQRAGAARARRP</sequence>
<evidence type="ECO:0000313" key="3">
    <source>
        <dbReference type="Proteomes" id="UP001596321"/>
    </source>
</evidence>
<proteinExistence type="predicted"/>
<gene>
    <name evidence="2" type="ORF">ACFQFF_29935</name>
</gene>
<name>A0ABW1Y4P7_STRPL</name>
<evidence type="ECO:0000313" key="2">
    <source>
        <dbReference type="EMBL" id="MFC6505567.1"/>
    </source>
</evidence>
<dbReference type="EMBL" id="JBHSUW010000001">
    <property type="protein sequence ID" value="MFC6505567.1"/>
    <property type="molecule type" value="Genomic_DNA"/>
</dbReference>
<keyword evidence="3" id="KW-1185">Reference proteome</keyword>
<organism evidence="2 3">
    <name type="scientific">Streptomyces plicatus</name>
    <dbReference type="NCBI Taxonomy" id="1922"/>
    <lineage>
        <taxon>Bacteria</taxon>
        <taxon>Bacillati</taxon>
        <taxon>Actinomycetota</taxon>
        <taxon>Actinomycetes</taxon>
        <taxon>Kitasatosporales</taxon>
        <taxon>Streptomycetaceae</taxon>
        <taxon>Streptomyces</taxon>
        <taxon>Streptomyces rochei group</taxon>
    </lineage>
</organism>
<evidence type="ECO:0000256" key="1">
    <source>
        <dbReference type="SAM" id="MobiDB-lite"/>
    </source>
</evidence>
<dbReference type="Proteomes" id="UP001596321">
    <property type="component" value="Unassembled WGS sequence"/>
</dbReference>
<comment type="caution">
    <text evidence="2">The sequence shown here is derived from an EMBL/GenBank/DDBJ whole genome shotgun (WGS) entry which is preliminary data.</text>
</comment>
<protein>
    <submittedName>
        <fullName evidence="2">Uncharacterized protein</fullName>
    </submittedName>
</protein>
<feature type="compositionally biased region" description="Low complexity" evidence="1">
    <location>
        <begin position="126"/>
        <end position="147"/>
    </location>
</feature>
<feature type="region of interest" description="Disordered" evidence="1">
    <location>
        <begin position="125"/>
        <end position="147"/>
    </location>
</feature>
<reference evidence="3" key="1">
    <citation type="journal article" date="2019" name="Int. J. Syst. Evol. Microbiol.">
        <title>The Global Catalogue of Microorganisms (GCM) 10K type strain sequencing project: providing services to taxonomists for standard genome sequencing and annotation.</title>
        <authorList>
            <consortium name="The Broad Institute Genomics Platform"/>
            <consortium name="The Broad Institute Genome Sequencing Center for Infectious Disease"/>
            <person name="Wu L."/>
            <person name="Ma J."/>
        </authorList>
    </citation>
    <scope>NUCLEOTIDE SEQUENCE [LARGE SCALE GENOMIC DNA]</scope>
    <source>
        <strain evidence="3">JCM 4504</strain>
    </source>
</reference>
<accession>A0ABW1Y4P7</accession>
<dbReference type="RefSeq" id="WP_125537229.1">
    <property type="nucleotide sequence ID" value="NZ_BMUJ01000011.1"/>
</dbReference>